<dbReference type="PANTHER" id="PTHR43163">
    <property type="entry name" value="DIPEPTIDE TRANSPORT SYSTEM PERMEASE PROTEIN DPPB-RELATED"/>
    <property type="match status" value="1"/>
</dbReference>
<keyword evidence="5 7" id="KW-1133">Transmembrane helix</keyword>
<sequence length="307" mass="33706">MGRRFWLKRLLRTLITLWAVVTFTFVVLRTSGDPVVALLSPDALPAEIEQFRQKWNLDRSLFEQYLAYMLNLFSGDFGHSYQDGRAVTTIVAERLPNTLQLGAVAYLWALAIGIPAGILAALKRDSLLDRGVMTFAVVGFALPNYFLGILMILFFSFHLRWLPSAGAGSALHLIMPGLTLGFYVAGTLARFTRSAMLEVLERPYMRTIRAKGAPFLYGVLRHALPNAAIPIVTILGLNLGALVGGTVVVEAVFGWPGIGRLLVQTVASRDLAVVQGLVLMMAAFMVLANLLADLTYSLIDPRIRVSK</sequence>
<keyword evidence="3" id="KW-1003">Cell membrane</keyword>
<comment type="subcellular location">
    <subcellularLocation>
        <location evidence="1 7">Cell membrane</location>
        <topology evidence="1 7">Multi-pass membrane protein</topology>
    </subcellularLocation>
</comment>
<dbReference type="CDD" id="cd06261">
    <property type="entry name" value="TM_PBP2"/>
    <property type="match status" value="1"/>
</dbReference>
<keyword evidence="10" id="KW-1185">Reference proteome</keyword>
<dbReference type="InterPro" id="IPR000515">
    <property type="entry name" value="MetI-like"/>
</dbReference>
<evidence type="ECO:0000256" key="5">
    <source>
        <dbReference type="ARBA" id="ARBA00022989"/>
    </source>
</evidence>
<dbReference type="InterPro" id="IPR035906">
    <property type="entry name" value="MetI-like_sf"/>
</dbReference>
<dbReference type="SUPFAM" id="SSF161098">
    <property type="entry name" value="MetI-like"/>
    <property type="match status" value="1"/>
</dbReference>
<evidence type="ECO:0000256" key="4">
    <source>
        <dbReference type="ARBA" id="ARBA00022692"/>
    </source>
</evidence>
<dbReference type="PROSITE" id="PS50928">
    <property type="entry name" value="ABC_TM1"/>
    <property type="match status" value="1"/>
</dbReference>
<feature type="transmembrane region" description="Helical" evidence="7">
    <location>
        <begin position="227"/>
        <end position="253"/>
    </location>
</feature>
<evidence type="ECO:0000256" key="2">
    <source>
        <dbReference type="ARBA" id="ARBA00022448"/>
    </source>
</evidence>
<dbReference type="Pfam" id="PF19300">
    <property type="entry name" value="BPD_transp_1_N"/>
    <property type="match status" value="1"/>
</dbReference>
<organism evidence="9 10">
    <name type="scientific">Nitratireductor aquibiodomus</name>
    <dbReference type="NCBI Taxonomy" id="204799"/>
    <lineage>
        <taxon>Bacteria</taxon>
        <taxon>Pseudomonadati</taxon>
        <taxon>Pseudomonadota</taxon>
        <taxon>Alphaproteobacteria</taxon>
        <taxon>Hyphomicrobiales</taxon>
        <taxon>Phyllobacteriaceae</taxon>
        <taxon>Nitratireductor</taxon>
    </lineage>
</organism>
<keyword evidence="6 7" id="KW-0472">Membrane</keyword>
<evidence type="ECO:0000256" key="1">
    <source>
        <dbReference type="ARBA" id="ARBA00004651"/>
    </source>
</evidence>
<dbReference type="EMBL" id="FNSL01000001">
    <property type="protein sequence ID" value="SEB85152.1"/>
    <property type="molecule type" value="Genomic_DNA"/>
</dbReference>
<evidence type="ECO:0000313" key="9">
    <source>
        <dbReference type="EMBL" id="SEB85152.1"/>
    </source>
</evidence>
<dbReference type="Proteomes" id="UP000199064">
    <property type="component" value="Unassembled WGS sequence"/>
</dbReference>
<feature type="transmembrane region" description="Helical" evidence="7">
    <location>
        <begin position="103"/>
        <end position="122"/>
    </location>
</feature>
<evidence type="ECO:0000259" key="8">
    <source>
        <dbReference type="PROSITE" id="PS50928"/>
    </source>
</evidence>
<keyword evidence="4 7" id="KW-0812">Transmembrane</keyword>
<protein>
    <submittedName>
        <fullName evidence="9">Peptide/nickel transport system permease protein</fullName>
    </submittedName>
</protein>
<dbReference type="GO" id="GO:0071916">
    <property type="term" value="F:dipeptide transmembrane transporter activity"/>
    <property type="evidence" value="ECO:0007669"/>
    <property type="project" value="TreeGrafter"/>
</dbReference>
<evidence type="ECO:0000256" key="6">
    <source>
        <dbReference type="ARBA" id="ARBA00023136"/>
    </source>
</evidence>
<feature type="transmembrane region" description="Helical" evidence="7">
    <location>
        <begin position="273"/>
        <end position="299"/>
    </location>
</feature>
<reference evidence="10" key="1">
    <citation type="submission" date="2016-10" db="EMBL/GenBank/DDBJ databases">
        <authorList>
            <person name="Varghese N."/>
            <person name="Submissions S."/>
        </authorList>
    </citation>
    <scope>NUCLEOTIDE SEQUENCE [LARGE SCALE GENOMIC DNA]</scope>
    <source>
        <strain evidence="10">ES.061</strain>
    </source>
</reference>
<evidence type="ECO:0000256" key="3">
    <source>
        <dbReference type="ARBA" id="ARBA00022475"/>
    </source>
</evidence>
<feature type="domain" description="ABC transmembrane type-1" evidence="8">
    <location>
        <begin position="95"/>
        <end position="296"/>
    </location>
</feature>
<proteinExistence type="inferred from homology"/>
<dbReference type="GO" id="GO:0005886">
    <property type="term" value="C:plasma membrane"/>
    <property type="evidence" value="ECO:0007669"/>
    <property type="project" value="UniProtKB-SubCell"/>
</dbReference>
<comment type="similarity">
    <text evidence="7">Belongs to the binding-protein-dependent transport system permease family.</text>
</comment>
<dbReference type="PANTHER" id="PTHR43163:SF6">
    <property type="entry name" value="DIPEPTIDE TRANSPORT SYSTEM PERMEASE PROTEIN DPPB-RELATED"/>
    <property type="match status" value="1"/>
</dbReference>
<feature type="transmembrane region" description="Helical" evidence="7">
    <location>
        <begin position="169"/>
        <end position="189"/>
    </location>
</feature>
<dbReference type="Pfam" id="PF00528">
    <property type="entry name" value="BPD_transp_1"/>
    <property type="match status" value="1"/>
</dbReference>
<feature type="transmembrane region" description="Helical" evidence="7">
    <location>
        <begin position="134"/>
        <end position="157"/>
    </location>
</feature>
<evidence type="ECO:0000256" key="7">
    <source>
        <dbReference type="RuleBase" id="RU363032"/>
    </source>
</evidence>
<dbReference type="AlphaFoldDB" id="A0A1H4MS26"/>
<accession>A0A1H4MS26</accession>
<dbReference type="InterPro" id="IPR045621">
    <property type="entry name" value="BPD_transp_1_N"/>
</dbReference>
<keyword evidence="2 7" id="KW-0813">Transport</keyword>
<dbReference type="Gene3D" id="1.10.3720.10">
    <property type="entry name" value="MetI-like"/>
    <property type="match status" value="1"/>
</dbReference>
<evidence type="ECO:0000313" key="10">
    <source>
        <dbReference type="Proteomes" id="UP000199064"/>
    </source>
</evidence>
<gene>
    <name evidence="9" type="ORF">SAMN05216452_3423</name>
</gene>
<name>A0A1H4MS26_9HYPH</name>